<name>A0A5C6NJW9_9TELE</name>
<feature type="compositionally biased region" description="Polar residues" evidence="1">
    <location>
        <begin position="48"/>
        <end position="61"/>
    </location>
</feature>
<dbReference type="AlphaFoldDB" id="A0A5C6NJW9"/>
<protein>
    <submittedName>
        <fullName evidence="2">Uncharacterized protein</fullName>
    </submittedName>
</protein>
<comment type="caution">
    <text evidence="2">The sequence shown here is derived from an EMBL/GenBank/DDBJ whole genome shotgun (WGS) entry which is preliminary data.</text>
</comment>
<sequence length="78" mass="8675">MTIHPAVAPSGATGLAGSLMRHRHRLLQDRSLTRRFLSAVRMPERGPSSDSTSVWRLSQPLNPDAISPRHRYSPLSMT</sequence>
<proteinExistence type="predicted"/>
<reference evidence="2 3" key="1">
    <citation type="submission" date="2019-04" db="EMBL/GenBank/DDBJ databases">
        <title>Chromosome genome assembly for Takifugu flavidus.</title>
        <authorList>
            <person name="Xiao S."/>
        </authorList>
    </citation>
    <scope>NUCLEOTIDE SEQUENCE [LARGE SCALE GENOMIC DNA]</scope>
    <source>
        <strain evidence="2">HTHZ2018</strain>
        <tissue evidence="2">Muscle</tissue>
    </source>
</reference>
<evidence type="ECO:0000313" key="3">
    <source>
        <dbReference type="Proteomes" id="UP000324091"/>
    </source>
</evidence>
<feature type="region of interest" description="Disordered" evidence="1">
    <location>
        <begin position="41"/>
        <end position="78"/>
    </location>
</feature>
<organism evidence="2 3">
    <name type="scientific">Takifugu flavidus</name>
    <name type="common">sansaifugu</name>
    <dbReference type="NCBI Taxonomy" id="433684"/>
    <lineage>
        <taxon>Eukaryota</taxon>
        <taxon>Metazoa</taxon>
        <taxon>Chordata</taxon>
        <taxon>Craniata</taxon>
        <taxon>Vertebrata</taxon>
        <taxon>Euteleostomi</taxon>
        <taxon>Actinopterygii</taxon>
        <taxon>Neopterygii</taxon>
        <taxon>Teleostei</taxon>
        <taxon>Neoteleostei</taxon>
        <taxon>Acanthomorphata</taxon>
        <taxon>Eupercaria</taxon>
        <taxon>Tetraodontiformes</taxon>
        <taxon>Tetradontoidea</taxon>
        <taxon>Tetraodontidae</taxon>
        <taxon>Takifugu</taxon>
    </lineage>
</organism>
<accession>A0A5C6NJW9</accession>
<dbReference type="EMBL" id="RHFK02000012">
    <property type="protein sequence ID" value="TWW67892.1"/>
    <property type="molecule type" value="Genomic_DNA"/>
</dbReference>
<dbReference type="Proteomes" id="UP000324091">
    <property type="component" value="Chromosome 2"/>
</dbReference>
<evidence type="ECO:0000256" key="1">
    <source>
        <dbReference type="SAM" id="MobiDB-lite"/>
    </source>
</evidence>
<evidence type="ECO:0000313" key="2">
    <source>
        <dbReference type="EMBL" id="TWW67892.1"/>
    </source>
</evidence>
<keyword evidence="3" id="KW-1185">Reference proteome</keyword>
<gene>
    <name evidence="2" type="ORF">D4764_02G0009330</name>
</gene>